<dbReference type="RefSeq" id="XP_003101973.2">
    <property type="nucleotide sequence ID" value="XM_003101925.2"/>
</dbReference>
<dbReference type="InterPro" id="IPR017956">
    <property type="entry name" value="AT_hook_DNA-bd_motif"/>
</dbReference>
<evidence type="ECO:0000313" key="3">
    <source>
        <dbReference type="Proteomes" id="UP000483820"/>
    </source>
</evidence>
<dbReference type="Proteomes" id="UP000483820">
    <property type="component" value="Chromosome X"/>
</dbReference>
<feature type="compositionally biased region" description="Acidic residues" evidence="1">
    <location>
        <begin position="70"/>
        <end position="84"/>
    </location>
</feature>
<protein>
    <submittedName>
        <fullName evidence="2">Uncharacterized protein</fullName>
    </submittedName>
</protein>
<proteinExistence type="predicted"/>
<dbReference type="Pfam" id="PF02178">
    <property type="entry name" value="AT_hook"/>
    <property type="match status" value="1"/>
</dbReference>
<reference evidence="2 3" key="1">
    <citation type="submission" date="2019-12" db="EMBL/GenBank/DDBJ databases">
        <title>Chromosome-level assembly of the Caenorhabditis remanei genome.</title>
        <authorList>
            <person name="Teterina A.A."/>
            <person name="Willis J.H."/>
            <person name="Phillips P.C."/>
        </authorList>
    </citation>
    <scope>NUCLEOTIDE SEQUENCE [LARGE SCALE GENOMIC DNA]</scope>
    <source>
        <strain evidence="2 3">PX506</strain>
        <tissue evidence="2">Whole organism</tissue>
    </source>
</reference>
<dbReference type="AlphaFoldDB" id="A0A6A5G490"/>
<dbReference type="GO" id="GO:0003677">
    <property type="term" value="F:DNA binding"/>
    <property type="evidence" value="ECO:0007669"/>
    <property type="project" value="InterPro"/>
</dbReference>
<sequence length="165" mass="19947">MKRVTAKRLFFNYRKSKTHDIKVTKEEWKRIESEEGQEFFDWCKRDRLLFEEFKHQLERGFICTRETDELGAGEEEEDEGEEEREEKKTRKRGRPRKDENDDNEGGPDGKKTKKDEAGPPSKLCYFLELCYQRMGLRLPCDLASFSFFLVRHFFARHWRLLPSRE</sequence>
<name>A0A6A5G490_CAERE</name>
<accession>A0A6A5G490</accession>
<dbReference type="CTD" id="9813796"/>
<dbReference type="KEGG" id="crq:GCK72_026215"/>
<feature type="region of interest" description="Disordered" evidence="1">
    <location>
        <begin position="70"/>
        <end position="117"/>
    </location>
</feature>
<organism evidence="2 3">
    <name type="scientific">Caenorhabditis remanei</name>
    <name type="common">Caenorhabditis vulgaris</name>
    <dbReference type="NCBI Taxonomy" id="31234"/>
    <lineage>
        <taxon>Eukaryota</taxon>
        <taxon>Metazoa</taxon>
        <taxon>Ecdysozoa</taxon>
        <taxon>Nematoda</taxon>
        <taxon>Chromadorea</taxon>
        <taxon>Rhabditida</taxon>
        <taxon>Rhabditina</taxon>
        <taxon>Rhabditomorpha</taxon>
        <taxon>Rhabditoidea</taxon>
        <taxon>Rhabditidae</taxon>
        <taxon>Peloderinae</taxon>
        <taxon>Caenorhabditis</taxon>
    </lineage>
</organism>
<dbReference type="GeneID" id="9813796"/>
<evidence type="ECO:0000313" key="2">
    <source>
        <dbReference type="EMBL" id="KAF1749746.1"/>
    </source>
</evidence>
<dbReference type="EMBL" id="WUAV01000006">
    <property type="protein sequence ID" value="KAF1749746.1"/>
    <property type="molecule type" value="Genomic_DNA"/>
</dbReference>
<comment type="caution">
    <text evidence="2">The sequence shown here is derived from an EMBL/GenBank/DDBJ whole genome shotgun (WGS) entry which is preliminary data.</text>
</comment>
<feature type="compositionally biased region" description="Basic and acidic residues" evidence="1">
    <location>
        <begin position="107"/>
        <end position="117"/>
    </location>
</feature>
<evidence type="ECO:0000256" key="1">
    <source>
        <dbReference type="SAM" id="MobiDB-lite"/>
    </source>
</evidence>
<gene>
    <name evidence="2" type="ORF">GCK72_026215</name>
</gene>